<dbReference type="SUPFAM" id="SSF52980">
    <property type="entry name" value="Restriction endonuclease-like"/>
    <property type="match status" value="1"/>
</dbReference>
<dbReference type="KEGG" id="hbl:XJ32_09205"/>
<gene>
    <name evidence="2" type="ORF">XJ32_09205</name>
</gene>
<dbReference type="AlphaFoldDB" id="A0A1Q2LIG6"/>
<evidence type="ECO:0000259" key="1">
    <source>
        <dbReference type="Pfam" id="PF04471"/>
    </source>
</evidence>
<dbReference type="RefSeq" id="WP_077389260.1">
    <property type="nucleotide sequence ID" value="NZ_CP019645.1"/>
</dbReference>
<dbReference type="InterPro" id="IPR007560">
    <property type="entry name" value="Restrct_endonuc_IV_Mrr"/>
</dbReference>
<organism evidence="2 3">
    <name type="scientific">Helicobacter bilis</name>
    <dbReference type="NCBI Taxonomy" id="37372"/>
    <lineage>
        <taxon>Bacteria</taxon>
        <taxon>Pseudomonadati</taxon>
        <taxon>Campylobacterota</taxon>
        <taxon>Epsilonproteobacteria</taxon>
        <taxon>Campylobacterales</taxon>
        <taxon>Helicobacteraceae</taxon>
        <taxon>Helicobacter</taxon>
    </lineage>
</organism>
<dbReference type="Pfam" id="PF04471">
    <property type="entry name" value="Mrr_cat"/>
    <property type="match status" value="1"/>
</dbReference>
<evidence type="ECO:0000313" key="2">
    <source>
        <dbReference type="EMBL" id="AQQ60236.1"/>
    </source>
</evidence>
<dbReference type="Proteomes" id="UP000188298">
    <property type="component" value="Chromosome"/>
</dbReference>
<dbReference type="GO" id="GO:0009307">
    <property type="term" value="P:DNA restriction-modification system"/>
    <property type="evidence" value="ECO:0007669"/>
    <property type="project" value="InterPro"/>
</dbReference>
<dbReference type="GO" id="GO:0004519">
    <property type="term" value="F:endonuclease activity"/>
    <property type="evidence" value="ECO:0007669"/>
    <property type="project" value="InterPro"/>
</dbReference>
<dbReference type="InterPro" id="IPR011335">
    <property type="entry name" value="Restrct_endonuc-II-like"/>
</dbReference>
<reference evidence="2 3" key="1">
    <citation type="submission" date="2017-02" db="EMBL/GenBank/DDBJ databases">
        <title>Whole genome sequencing of Helicobacter bilis strain AAQJH.</title>
        <authorList>
            <person name="Conlan S."/>
            <person name="Thomas P.J."/>
            <person name="Mullikin J."/>
            <person name="Palmore T.N."/>
            <person name="Frank K.M."/>
            <person name="Segre J.A."/>
        </authorList>
    </citation>
    <scope>NUCLEOTIDE SEQUENCE [LARGE SCALE GENOMIC DNA]</scope>
    <source>
        <strain evidence="2 3">AAQJH</strain>
    </source>
</reference>
<sequence length="157" mass="18162">MSISALYQDKGEQYERLVAKYYRDRGYIVFKNSTKGKTGDCGLDLIAFSQKEDVTLLLQCKNQDSTKTAYYLKKDDVANYIKKFDEHRKYNLTYPKDHCVRGVFVIAAKCLEKEAYMYIKNYKQMPIEIMILAIASDGESVYRVNTQAKNSDKANSQ</sequence>
<proteinExistence type="predicted"/>
<accession>A0A1Q2LIG6</accession>
<feature type="domain" description="Restriction endonuclease type IV Mrr" evidence="1">
    <location>
        <begin position="10"/>
        <end position="121"/>
    </location>
</feature>
<dbReference type="GO" id="GO:0003677">
    <property type="term" value="F:DNA binding"/>
    <property type="evidence" value="ECO:0007669"/>
    <property type="project" value="InterPro"/>
</dbReference>
<name>A0A1Q2LIG6_9HELI</name>
<dbReference type="Gene3D" id="3.40.1350.10">
    <property type="match status" value="1"/>
</dbReference>
<dbReference type="EMBL" id="CP019645">
    <property type="protein sequence ID" value="AQQ60236.1"/>
    <property type="molecule type" value="Genomic_DNA"/>
</dbReference>
<dbReference type="InterPro" id="IPR011856">
    <property type="entry name" value="tRNA_endonuc-like_dom_sf"/>
</dbReference>
<protein>
    <recommendedName>
        <fullName evidence="1">Restriction endonuclease type IV Mrr domain-containing protein</fullName>
    </recommendedName>
</protein>
<evidence type="ECO:0000313" key="3">
    <source>
        <dbReference type="Proteomes" id="UP000188298"/>
    </source>
</evidence>